<proteinExistence type="predicted"/>
<accession>A0A3E4V654</accession>
<evidence type="ECO:0000313" key="3">
    <source>
        <dbReference type="Proteomes" id="UP000260808"/>
    </source>
</evidence>
<dbReference type="AlphaFoldDB" id="A0A3E4V654"/>
<reference evidence="2 3" key="1">
    <citation type="submission" date="2018-08" db="EMBL/GenBank/DDBJ databases">
        <title>A genome reference for cultivated species of the human gut microbiota.</title>
        <authorList>
            <person name="Zou Y."/>
            <person name="Xue W."/>
            <person name="Luo G."/>
        </authorList>
    </citation>
    <scope>NUCLEOTIDE SEQUENCE [LARGE SCALE GENOMIC DNA]</scope>
    <source>
        <strain evidence="2 3">TF01-20-2</strain>
    </source>
</reference>
<keyword evidence="1" id="KW-0812">Transmembrane</keyword>
<name>A0A3E4V654_MEDGN</name>
<protein>
    <submittedName>
        <fullName evidence="2">Entericidin like toxin protein</fullName>
    </submittedName>
</protein>
<sequence length="210" mass="23769">MNAEKFSDAMSELDTKYVDEALNYKKKMKKPVWIKWGVMAACLCLIICVATIPRLLNGSNPPVSGDLAPMVYVNNKLYQYADSQPSLTDKESQFIYLGEIESKVSSSQEPKENFQANDDIVGAKVYQYENDIVILIDGKYFLYSNLENAENETVEFEGQLFNKSDLSEETLKWLEWYNSLPPEKQLTVSSIPAELYIDDGAGTVDADQEK</sequence>
<dbReference type="EMBL" id="QSSX01000018">
    <property type="protein sequence ID" value="RGM22912.1"/>
    <property type="molecule type" value="Genomic_DNA"/>
</dbReference>
<gene>
    <name evidence="2" type="ORF">DXC31_08805</name>
</gene>
<comment type="caution">
    <text evidence="2">The sequence shown here is derived from an EMBL/GenBank/DDBJ whole genome shotgun (WGS) entry which is preliminary data.</text>
</comment>
<evidence type="ECO:0000313" key="2">
    <source>
        <dbReference type="EMBL" id="RGM22912.1"/>
    </source>
</evidence>
<keyword evidence="1" id="KW-0472">Membrane</keyword>
<evidence type="ECO:0000256" key="1">
    <source>
        <dbReference type="SAM" id="Phobius"/>
    </source>
</evidence>
<feature type="transmembrane region" description="Helical" evidence="1">
    <location>
        <begin position="32"/>
        <end position="52"/>
    </location>
</feature>
<organism evidence="2 3">
    <name type="scientific">Mediterraneibacter gnavus</name>
    <name type="common">Ruminococcus gnavus</name>
    <dbReference type="NCBI Taxonomy" id="33038"/>
    <lineage>
        <taxon>Bacteria</taxon>
        <taxon>Bacillati</taxon>
        <taxon>Bacillota</taxon>
        <taxon>Clostridia</taxon>
        <taxon>Lachnospirales</taxon>
        <taxon>Lachnospiraceae</taxon>
        <taxon>Mediterraneibacter</taxon>
    </lineage>
</organism>
<keyword evidence="1" id="KW-1133">Transmembrane helix</keyword>
<dbReference type="Proteomes" id="UP000260808">
    <property type="component" value="Unassembled WGS sequence"/>
</dbReference>